<evidence type="ECO:0000313" key="1">
    <source>
        <dbReference type="EMBL" id="KAG6429639.1"/>
    </source>
</evidence>
<gene>
    <name evidence="1" type="ORF">SASPL_107691</name>
</gene>
<sequence length="290" mass="31377">MDAGILQRFVIPLNPPRQRHVSRPRQIRVSLNSQGGYGGPKPKRELLAEWVSKNDDFVRSLPIYVGGASLAAVLLNRAVSGIAPVADASRQVQLSYLLTLGLAVTNILNGLVWLSIRPKTISVVDPNGVDCRRIYHGLPESVTSELLWAWESISNATCCRSLIVVYDGICILQIGFADVLKPNGDEPMGVDADKLIQGSLYKGLMRSGSQSYLANLSLYPGKTELPFLPSNTQAVILQPLGEKGIAIVGGDTIRGFTTSDQAWITLIAEKLDATLAKAVNKTQLTVEENS</sequence>
<evidence type="ECO:0008006" key="3">
    <source>
        <dbReference type="Google" id="ProtNLM"/>
    </source>
</evidence>
<accession>A0A8X8YDW5</accession>
<evidence type="ECO:0000313" key="2">
    <source>
        <dbReference type="Proteomes" id="UP000298416"/>
    </source>
</evidence>
<reference evidence="1" key="2">
    <citation type="submission" date="2020-08" db="EMBL/GenBank/DDBJ databases">
        <title>Plant Genome Project.</title>
        <authorList>
            <person name="Zhang R.-G."/>
        </authorList>
    </citation>
    <scope>NUCLEOTIDE SEQUENCE</scope>
    <source>
        <strain evidence="1">Huo1</strain>
        <tissue evidence="1">Leaf</tissue>
    </source>
</reference>
<organism evidence="1">
    <name type="scientific">Salvia splendens</name>
    <name type="common">Scarlet sage</name>
    <dbReference type="NCBI Taxonomy" id="180675"/>
    <lineage>
        <taxon>Eukaryota</taxon>
        <taxon>Viridiplantae</taxon>
        <taxon>Streptophyta</taxon>
        <taxon>Embryophyta</taxon>
        <taxon>Tracheophyta</taxon>
        <taxon>Spermatophyta</taxon>
        <taxon>Magnoliopsida</taxon>
        <taxon>eudicotyledons</taxon>
        <taxon>Gunneridae</taxon>
        <taxon>Pentapetalae</taxon>
        <taxon>asterids</taxon>
        <taxon>lamiids</taxon>
        <taxon>Lamiales</taxon>
        <taxon>Lamiaceae</taxon>
        <taxon>Nepetoideae</taxon>
        <taxon>Mentheae</taxon>
        <taxon>Salviinae</taxon>
        <taxon>Salvia</taxon>
        <taxon>Salvia subgen. Calosphace</taxon>
        <taxon>core Calosphace</taxon>
    </lineage>
</organism>
<dbReference type="GO" id="GO:0009507">
    <property type="term" value="C:chloroplast"/>
    <property type="evidence" value="ECO:0007669"/>
    <property type="project" value="TreeGrafter"/>
</dbReference>
<dbReference type="InterPro" id="IPR044705">
    <property type="entry name" value="CCB4"/>
</dbReference>
<dbReference type="GO" id="GO:0010190">
    <property type="term" value="P:cytochrome b6f complex assembly"/>
    <property type="evidence" value="ECO:0007669"/>
    <property type="project" value="TreeGrafter"/>
</dbReference>
<name>A0A8X8YDW5_SALSN</name>
<proteinExistence type="predicted"/>
<reference evidence="1" key="1">
    <citation type="submission" date="2018-01" db="EMBL/GenBank/DDBJ databases">
        <authorList>
            <person name="Mao J.F."/>
        </authorList>
    </citation>
    <scope>NUCLEOTIDE SEQUENCE</scope>
    <source>
        <strain evidence="1">Huo1</strain>
        <tissue evidence="1">Leaf</tissue>
    </source>
</reference>
<dbReference type="PANTHER" id="PTHR34943">
    <property type="match status" value="1"/>
</dbReference>
<keyword evidence="2" id="KW-1185">Reference proteome</keyword>
<protein>
    <recommendedName>
        <fullName evidence="3">Protein COFACTOR ASSEMBLY OF COMPLEX C SUBUNIT B CCB4, chloroplastic</fullName>
    </recommendedName>
</protein>
<dbReference type="Proteomes" id="UP000298416">
    <property type="component" value="Unassembled WGS sequence"/>
</dbReference>
<dbReference type="InterPro" id="IPR021325">
    <property type="entry name" value="CCB2/CCB4"/>
</dbReference>
<comment type="caution">
    <text evidence="1">The sequence shown here is derived from an EMBL/GenBank/DDBJ whole genome shotgun (WGS) entry which is preliminary data.</text>
</comment>
<dbReference type="PANTHER" id="PTHR34943:SF2">
    <property type="entry name" value="PROTEIN COFACTOR ASSEMBLY OF COMPLEX C SUBUNIT B CCB4, CHLOROPLASTIC"/>
    <property type="match status" value="1"/>
</dbReference>
<dbReference type="AlphaFoldDB" id="A0A8X8YDW5"/>
<dbReference type="Pfam" id="PF11152">
    <property type="entry name" value="CCB2_CCB4"/>
    <property type="match status" value="1"/>
</dbReference>
<dbReference type="EMBL" id="PNBA02000003">
    <property type="protein sequence ID" value="KAG6429639.1"/>
    <property type="molecule type" value="Genomic_DNA"/>
</dbReference>